<accession>A0A9D1ICE6</accession>
<reference evidence="2" key="1">
    <citation type="submission" date="2020-10" db="EMBL/GenBank/DDBJ databases">
        <authorList>
            <person name="Gilroy R."/>
        </authorList>
    </citation>
    <scope>NUCLEOTIDE SEQUENCE</scope>
    <source>
        <strain evidence="2">ChiHcec3-11533</strain>
    </source>
</reference>
<keyword evidence="1" id="KW-0812">Transmembrane</keyword>
<feature type="transmembrane region" description="Helical" evidence="1">
    <location>
        <begin position="220"/>
        <end position="243"/>
    </location>
</feature>
<dbReference type="EMBL" id="DVMU01000199">
    <property type="protein sequence ID" value="HIU34712.1"/>
    <property type="molecule type" value="Genomic_DNA"/>
</dbReference>
<feature type="transmembrane region" description="Helical" evidence="1">
    <location>
        <begin position="94"/>
        <end position="116"/>
    </location>
</feature>
<feature type="transmembrane region" description="Helical" evidence="1">
    <location>
        <begin position="12"/>
        <end position="32"/>
    </location>
</feature>
<keyword evidence="1" id="KW-0472">Membrane</keyword>
<dbReference type="AlphaFoldDB" id="A0A9D1ICE6"/>
<keyword evidence="1" id="KW-1133">Transmembrane helix</keyword>
<sequence>MPSDRRRVFGPWVWACALLYFLLRFYNILYMLDEPENSALIVFQFSGTLGLGAQILPLLCALPAAGAFAREYTCGFSSPAVLRAGKSRYLRSKVLGAALSGGLVPAVGDIAFFALLHVLYRYDPAGPEALYGSEGMIAVAFAGIWGYLSFFLGIVLIHFFAGMFWALSGLVVSAWFPNLLWAVCTPLILYQVSIELYYWTEIPLFCNLALLQEAEVDLSFGGTLLAGLGLFGLLSALAAGVFARRAKRRLSYA</sequence>
<comment type="caution">
    <text evidence="2">The sequence shown here is derived from an EMBL/GenBank/DDBJ whole genome shotgun (WGS) entry which is preliminary data.</text>
</comment>
<evidence type="ECO:0000313" key="2">
    <source>
        <dbReference type="EMBL" id="HIU34712.1"/>
    </source>
</evidence>
<protein>
    <recommendedName>
        <fullName evidence="4">ABC transporter permease</fullName>
    </recommendedName>
</protein>
<evidence type="ECO:0000256" key="1">
    <source>
        <dbReference type="SAM" id="Phobius"/>
    </source>
</evidence>
<proteinExistence type="predicted"/>
<dbReference type="Proteomes" id="UP000824072">
    <property type="component" value="Unassembled WGS sequence"/>
</dbReference>
<evidence type="ECO:0008006" key="4">
    <source>
        <dbReference type="Google" id="ProtNLM"/>
    </source>
</evidence>
<name>A0A9D1ICE6_9FIRM</name>
<gene>
    <name evidence="2" type="ORF">IAB02_09130</name>
</gene>
<feature type="transmembrane region" description="Helical" evidence="1">
    <location>
        <begin position="38"/>
        <end position="62"/>
    </location>
</feature>
<organism evidence="2 3">
    <name type="scientific">Candidatus Pullichristensenella excrementigallinarum</name>
    <dbReference type="NCBI Taxonomy" id="2840907"/>
    <lineage>
        <taxon>Bacteria</taxon>
        <taxon>Bacillati</taxon>
        <taxon>Bacillota</taxon>
        <taxon>Clostridia</taxon>
        <taxon>Candidatus Pullichristensenella</taxon>
    </lineage>
</organism>
<evidence type="ECO:0000313" key="3">
    <source>
        <dbReference type="Proteomes" id="UP000824072"/>
    </source>
</evidence>
<feature type="transmembrane region" description="Helical" evidence="1">
    <location>
        <begin position="136"/>
        <end position="167"/>
    </location>
</feature>
<reference evidence="2" key="2">
    <citation type="journal article" date="2021" name="PeerJ">
        <title>Extensive microbial diversity within the chicken gut microbiome revealed by metagenomics and culture.</title>
        <authorList>
            <person name="Gilroy R."/>
            <person name="Ravi A."/>
            <person name="Getino M."/>
            <person name="Pursley I."/>
            <person name="Horton D.L."/>
            <person name="Alikhan N.F."/>
            <person name="Baker D."/>
            <person name="Gharbi K."/>
            <person name="Hall N."/>
            <person name="Watson M."/>
            <person name="Adriaenssens E.M."/>
            <person name="Foster-Nyarko E."/>
            <person name="Jarju S."/>
            <person name="Secka A."/>
            <person name="Antonio M."/>
            <person name="Oren A."/>
            <person name="Chaudhuri R.R."/>
            <person name="La Ragione R."/>
            <person name="Hildebrand F."/>
            <person name="Pallen M.J."/>
        </authorList>
    </citation>
    <scope>NUCLEOTIDE SEQUENCE</scope>
    <source>
        <strain evidence="2">ChiHcec3-11533</strain>
    </source>
</reference>